<evidence type="ECO:0000256" key="4">
    <source>
        <dbReference type="ARBA" id="ARBA00020820"/>
    </source>
</evidence>
<keyword evidence="8 10" id="KW-0472">Membrane</keyword>
<gene>
    <name evidence="11" type="primary">Emc4</name>
    <name evidence="11" type="ORF">CRYUND_R05718</name>
</gene>
<evidence type="ECO:0000256" key="3">
    <source>
        <dbReference type="ARBA" id="ARBA00011276"/>
    </source>
</evidence>
<comment type="similarity">
    <text evidence="2">Belongs to the EMC4 family.</text>
</comment>
<proteinExistence type="inferred from homology"/>
<evidence type="ECO:0000313" key="11">
    <source>
        <dbReference type="EMBL" id="NWJ10648.1"/>
    </source>
</evidence>
<protein>
    <recommendedName>
        <fullName evidence="4">ER membrane protein complex subunit 4</fullName>
    </recommendedName>
    <alternativeName>
        <fullName evidence="9">Transmembrane protein 85</fullName>
    </alternativeName>
</protein>
<organism evidence="11 12">
    <name type="scientific">Crypturellus undulatus</name>
    <dbReference type="NCBI Taxonomy" id="48396"/>
    <lineage>
        <taxon>Eukaryota</taxon>
        <taxon>Metazoa</taxon>
        <taxon>Chordata</taxon>
        <taxon>Craniata</taxon>
        <taxon>Vertebrata</taxon>
        <taxon>Euteleostomi</taxon>
        <taxon>Archelosauria</taxon>
        <taxon>Archosauria</taxon>
        <taxon>Dinosauria</taxon>
        <taxon>Saurischia</taxon>
        <taxon>Theropoda</taxon>
        <taxon>Coelurosauria</taxon>
        <taxon>Aves</taxon>
        <taxon>Palaeognathae</taxon>
        <taxon>Tinamiformes</taxon>
        <taxon>Tinamidae</taxon>
        <taxon>Crypturellus</taxon>
    </lineage>
</organism>
<keyword evidence="7 10" id="KW-1133">Transmembrane helix</keyword>
<feature type="non-terminal residue" evidence="11">
    <location>
        <position position="113"/>
    </location>
</feature>
<dbReference type="Proteomes" id="UP000534426">
    <property type="component" value="Unassembled WGS sequence"/>
</dbReference>
<dbReference type="PANTHER" id="PTHR19315">
    <property type="entry name" value="ER MEMBRANE PROTEIN COMPLEX SUBUNIT 4"/>
    <property type="match status" value="1"/>
</dbReference>
<accession>A0A7K4M119</accession>
<comment type="caution">
    <text evidence="11">The sequence shown here is derived from an EMBL/GenBank/DDBJ whole genome shotgun (WGS) entry which is preliminary data.</text>
</comment>
<feature type="non-terminal residue" evidence="11">
    <location>
        <position position="1"/>
    </location>
</feature>
<keyword evidence="12" id="KW-1185">Reference proteome</keyword>
<evidence type="ECO:0000256" key="2">
    <source>
        <dbReference type="ARBA" id="ARBA00007715"/>
    </source>
</evidence>
<feature type="transmembrane region" description="Helical" evidence="10">
    <location>
        <begin position="79"/>
        <end position="101"/>
    </location>
</feature>
<evidence type="ECO:0000256" key="9">
    <source>
        <dbReference type="ARBA" id="ARBA00031143"/>
    </source>
</evidence>
<dbReference type="GO" id="GO:0005789">
    <property type="term" value="C:endoplasmic reticulum membrane"/>
    <property type="evidence" value="ECO:0007669"/>
    <property type="project" value="UniProtKB-SubCell"/>
</dbReference>
<evidence type="ECO:0000256" key="10">
    <source>
        <dbReference type="SAM" id="Phobius"/>
    </source>
</evidence>
<evidence type="ECO:0000256" key="1">
    <source>
        <dbReference type="ARBA" id="ARBA00004477"/>
    </source>
</evidence>
<evidence type="ECO:0000256" key="7">
    <source>
        <dbReference type="ARBA" id="ARBA00022989"/>
    </source>
</evidence>
<sequence>RGSKMAAVARGRRFKWALELGGAAQGGRPRGGAEGRGPVGYAEKQVADGGVQESDRILVEKRCWDVALAPLKQIPMNLFIMYMAGNTISIFPAMMVGMMGWRPLQALLSLGSS</sequence>
<evidence type="ECO:0000313" key="12">
    <source>
        <dbReference type="Proteomes" id="UP000534426"/>
    </source>
</evidence>
<comment type="subunit">
    <text evidence="3">Component of the ER membrane protein complex (EMC).</text>
</comment>
<evidence type="ECO:0000256" key="6">
    <source>
        <dbReference type="ARBA" id="ARBA00022824"/>
    </source>
</evidence>
<keyword evidence="5 10" id="KW-0812">Transmembrane</keyword>
<dbReference type="EMBL" id="VWPW01030252">
    <property type="protein sequence ID" value="NWJ10648.1"/>
    <property type="molecule type" value="Genomic_DNA"/>
</dbReference>
<keyword evidence="6" id="KW-0256">Endoplasmic reticulum</keyword>
<dbReference type="Pfam" id="PF06417">
    <property type="entry name" value="EMC4"/>
    <property type="match status" value="1"/>
</dbReference>
<evidence type="ECO:0000256" key="5">
    <source>
        <dbReference type="ARBA" id="ARBA00022692"/>
    </source>
</evidence>
<reference evidence="11 12" key="1">
    <citation type="submission" date="2019-09" db="EMBL/GenBank/DDBJ databases">
        <title>Bird 10,000 Genomes (B10K) Project - Family phase.</title>
        <authorList>
            <person name="Zhang G."/>
        </authorList>
    </citation>
    <scope>NUCLEOTIDE SEQUENCE [LARGE SCALE GENOMIC DNA]</scope>
    <source>
        <strain evidence="11">B10K-MSB-37135</strain>
        <tissue evidence="11">Heart</tissue>
    </source>
</reference>
<comment type="subcellular location">
    <subcellularLocation>
        <location evidence="1">Endoplasmic reticulum membrane</location>
        <topology evidence="1">Multi-pass membrane protein</topology>
    </subcellularLocation>
</comment>
<dbReference type="AlphaFoldDB" id="A0A7K4M119"/>
<evidence type="ECO:0000256" key="8">
    <source>
        <dbReference type="ARBA" id="ARBA00023136"/>
    </source>
</evidence>
<dbReference type="InterPro" id="IPR009445">
    <property type="entry name" value="TMEM85/Emc4"/>
</dbReference>
<name>A0A7K4M119_9AVES</name>